<dbReference type="CDD" id="cd08977">
    <property type="entry name" value="SusD"/>
    <property type="match status" value="1"/>
</dbReference>
<accession>A0A5M8P2Q8</accession>
<dbReference type="SUPFAM" id="SSF48452">
    <property type="entry name" value="TPR-like"/>
    <property type="match status" value="1"/>
</dbReference>
<dbReference type="EMBL" id="SNRX01000005">
    <property type="protein sequence ID" value="KAA6302767.1"/>
    <property type="molecule type" value="Genomic_DNA"/>
</dbReference>
<dbReference type="Pfam" id="PF14322">
    <property type="entry name" value="SusD-like_3"/>
    <property type="match status" value="1"/>
</dbReference>
<evidence type="ECO:0000313" key="8">
    <source>
        <dbReference type="EMBL" id="KAA6302767.1"/>
    </source>
</evidence>
<dbReference type="InterPro" id="IPR011990">
    <property type="entry name" value="TPR-like_helical_dom_sf"/>
</dbReference>
<keyword evidence="5" id="KW-0998">Cell outer membrane</keyword>
<evidence type="ECO:0000259" key="7">
    <source>
        <dbReference type="Pfam" id="PF14322"/>
    </source>
</evidence>
<evidence type="ECO:0000256" key="3">
    <source>
        <dbReference type="ARBA" id="ARBA00022729"/>
    </source>
</evidence>
<dbReference type="InterPro" id="IPR012944">
    <property type="entry name" value="SusD_RagB_dom"/>
</dbReference>
<dbReference type="InterPro" id="IPR033985">
    <property type="entry name" value="SusD-like_N"/>
</dbReference>
<sequence>MKKINRISAQLASFLKPLKNFKNLKLLKIPTILTIIFALSSCSDYLDVRPENQILLDDFWQKGSDVEAVVLACYRAMQEDAFMYRLITWGELRSDNVIAAGSAGDAEKQINNVNILATNGNCSWASFYMVINYCNLVLKYAPVVVERDPNFTESDRQAKEAEVLAIRSLCYFYLVRTFRDVPLVLEATISDDQVLFVPQSSPEEVLKKITEDLLQAETWAMSSYATPRDTKGRITKDAIRAILADVYLWKQEYTACIDYCDKLINATTTLGFAGTTVERPKYELIEDDLFSFDIFDNGNASESIFELQFSSEKWNAAVYDFYGHSGTIGQMTTTALYAEGETLYKTADMRKVDYIRFPKSDGGEYPIFKYMGSRMGENAYLYKATTANWIFYRITDVMLMKAEALVQLNRSETDLKEALHIVNTTYVRANPSQLEGDTIKYEENANAVSMEKLVLLERQRELIFEGKRWFDLVRHSERKNSTGELVDYVMTKYTANQSTIRSKLSVMNALYLPIHADELKVNPLLKQNPYYQTSSTIEKN</sequence>
<dbReference type="Pfam" id="PF07980">
    <property type="entry name" value="SusD_RagB"/>
    <property type="match status" value="1"/>
</dbReference>
<reference evidence="8 9" key="1">
    <citation type="submission" date="2019-03" db="EMBL/GenBank/DDBJ databases">
        <title>Single cell metagenomics reveals metabolic interactions within the superorganism composed of flagellate Streblomastix strix and complex community of Bacteroidetes bacteria on its surface.</title>
        <authorList>
            <person name="Treitli S.C."/>
            <person name="Kolisko M."/>
            <person name="Husnik F."/>
            <person name="Keeling P."/>
            <person name="Hampl V."/>
        </authorList>
    </citation>
    <scope>NUCLEOTIDE SEQUENCE [LARGE SCALE GENOMIC DNA]</scope>
    <source>
        <strain evidence="8">St1</strain>
    </source>
</reference>
<comment type="caution">
    <text evidence="8">The sequence shown here is derived from an EMBL/GenBank/DDBJ whole genome shotgun (WGS) entry which is preliminary data.</text>
</comment>
<evidence type="ECO:0000256" key="5">
    <source>
        <dbReference type="ARBA" id="ARBA00023237"/>
    </source>
</evidence>
<evidence type="ECO:0000256" key="4">
    <source>
        <dbReference type="ARBA" id="ARBA00023136"/>
    </source>
</evidence>
<evidence type="ECO:0000256" key="1">
    <source>
        <dbReference type="ARBA" id="ARBA00004442"/>
    </source>
</evidence>
<organism evidence="8 9">
    <name type="scientific">Candidatus Ordinivivax streblomastigis</name>
    <dbReference type="NCBI Taxonomy" id="2540710"/>
    <lineage>
        <taxon>Bacteria</taxon>
        <taxon>Pseudomonadati</taxon>
        <taxon>Bacteroidota</taxon>
        <taxon>Bacteroidia</taxon>
        <taxon>Bacteroidales</taxon>
        <taxon>Candidatus Ordinivivax</taxon>
    </lineage>
</organism>
<feature type="domain" description="SusD-like N-terminal" evidence="7">
    <location>
        <begin position="44"/>
        <end position="248"/>
    </location>
</feature>
<dbReference type="AlphaFoldDB" id="A0A5M8P2Q8"/>
<proteinExistence type="inferred from homology"/>
<protein>
    <submittedName>
        <fullName evidence="8">RagB/SusD family nutrient uptake outer membrane protein</fullName>
    </submittedName>
</protein>
<dbReference type="Proteomes" id="UP000324575">
    <property type="component" value="Unassembled WGS sequence"/>
</dbReference>
<name>A0A5M8P2Q8_9BACT</name>
<feature type="domain" description="RagB/SusD" evidence="6">
    <location>
        <begin position="365"/>
        <end position="531"/>
    </location>
</feature>
<comment type="similarity">
    <text evidence="2">Belongs to the SusD family.</text>
</comment>
<dbReference type="Gene3D" id="1.25.40.390">
    <property type="match status" value="1"/>
</dbReference>
<dbReference type="GO" id="GO:0009279">
    <property type="term" value="C:cell outer membrane"/>
    <property type="evidence" value="ECO:0007669"/>
    <property type="project" value="UniProtKB-SubCell"/>
</dbReference>
<keyword evidence="3" id="KW-0732">Signal</keyword>
<evidence type="ECO:0000256" key="2">
    <source>
        <dbReference type="ARBA" id="ARBA00006275"/>
    </source>
</evidence>
<keyword evidence="4" id="KW-0472">Membrane</keyword>
<gene>
    <name evidence="8" type="ORF">EZS26_000937</name>
</gene>
<evidence type="ECO:0000313" key="9">
    <source>
        <dbReference type="Proteomes" id="UP000324575"/>
    </source>
</evidence>
<evidence type="ECO:0000259" key="6">
    <source>
        <dbReference type="Pfam" id="PF07980"/>
    </source>
</evidence>
<comment type="subcellular location">
    <subcellularLocation>
        <location evidence="1">Cell outer membrane</location>
    </subcellularLocation>
</comment>